<keyword evidence="4" id="KW-1185">Reference proteome</keyword>
<comment type="caution">
    <text evidence="3">The sequence shown here is derived from an EMBL/GenBank/DDBJ whole genome shotgun (WGS) entry which is preliminary data.</text>
</comment>
<evidence type="ECO:0000259" key="2">
    <source>
        <dbReference type="SMART" id="SM01361"/>
    </source>
</evidence>
<evidence type="ECO:0000313" key="3">
    <source>
        <dbReference type="EMBL" id="KAK1784271.1"/>
    </source>
</evidence>
<dbReference type="EMBL" id="JAROKS010000346">
    <property type="protein sequence ID" value="KAK1784271.1"/>
    <property type="molecule type" value="Genomic_DNA"/>
</dbReference>
<dbReference type="PANTHER" id="PTHR11412">
    <property type="entry name" value="MACROGLOBULIN / COMPLEMENT"/>
    <property type="match status" value="1"/>
</dbReference>
<feature type="domain" description="Alpha-macroglobulin receptor-binding" evidence="2">
    <location>
        <begin position="136"/>
        <end position="221"/>
    </location>
</feature>
<dbReference type="InterPro" id="IPR050473">
    <property type="entry name" value="A2M/Complement_sys"/>
</dbReference>
<accession>A0AAD8YQU6</accession>
<sequence>VGEDTGKFFDGQKVPHLLEEHLIENPESPQDTVVALQALAKYNTATYSTTDTIAVTVTSPHGLKTQFMVYRNNRLLYQQIQLQEVTGVYNVRASGQGFVFVQFTQHYNIPPPNDFSSFSISFNTTSNCSAPNLTETDMVVIEVKLLSGFSLVEGSLIPVSGSIAENATVKHVDQTERNVVMYLNGLSPFPELKKGETKTYTLVIQQDIVVQNLKPAEDLRLLPAHRDALISLSLHSTHLKPSLTPDPRWPTEILKENKRRDIRKRPRGKRATDKVPEAHSGLQPPLLHRVVADLSGTELQRETPIQRKVTRWTDQLLATLQDALDDTDWNMFQCSNDDVSEFMEAVVGFIGIPRATIKKFPNLKPWVDKTIHEALNSHTATCNTGIISGNMEEYKSVAYRVCRAVREVKRHYGRKLETVPAEWL</sequence>
<proteinExistence type="predicted"/>
<dbReference type="InterPro" id="IPR009048">
    <property type="entry name" value="A-macroglobulin_rcpt-bd"/>
</dbReference>
<name>A0AAD8YQU6_9TELE</name>
<dbReference type="AlphaFoldDB" id="A0AAD8YQU6"/>
<dbReference type="Proteomes" id="UP001239994">
    <property type="component" value="Unassembled WGS sequence"/>
</dbReference>
<protein>
    <recommendedName>
        <fullName evidence="2">Alpha-macroglobulin receptor-binding domain-containing protein</fullName>
    </recommendedName>
</protein>
<organism evidence="3 4">
    <name type="scientific">Electrophorus voltai</name>
    <dbReference type="NCBI Taxonomy" id="2609070"/>
    <lineage>
        <taxon>Eukaryota</taxon>
        <taxon>Metazoa</taxon>
        <taxon>Chordata</taxon>
        <taxon>Craniata</taxon>
        <taxon>Vertebrata</taxon>
        <taxon>Euteleostomi</taxon>
        <taxon>Actinopterygii</taxon>
        <taxon>Neopterygii</taxon>
        <taxon>Teleostei</taxon>
        <taxon>Ostariophysi</taxon>
        <taxon>Gymnotiformes</taxon>
        <taxon>Gymnotoidei</taxon>
        <taxon>Gymnotidae</taxon>
        <taxon>Electrophorus</taxon>
    </lineage>
</organism>
<dbReference type="SMART" id="SM01361">
    <property type="entry name" value="A2M_recep"/>
    <property type="match status" value="1"/>
</dbReference>
<gene>
    <name evidence="3" type="ORF">P4O66_003707</name>
</gene>
<evidence type="ECO:0000313" key="4">
    <source>
        <dbReference type="Proteomes" id="UP001239994"/>
    </source>
</evidence>
<dbReference type="Gene3D" id="2.60.40.690">
    <property type="entry name" value="Alpha-macroglobulin, receptor-binding domain"/>
    <property type="match status" value="1"/>
</dbReference>
<dbReference type="Pfam" id="PF07677">
    <property type="entry name" value="A2M_recep"/>
    <property type="match status" value="1"/>
</dbReference>
<feature type="non-terminal residue" evidence="3">
    <location>
        <position position="424"/>
    </location>
</feature>
<dbReference type="PANTHER" id="PTHR11412:SF160">
    <property type="entry name" value="ALPHA-2-MACROGLOBULIN-LIKE PROTEIN 1"/>
    <property type="match status" value="1"/>
</dbReference>
<evidence type="ECO:0000256" key="1">
    <source>
        <dbReference type="SAM" id="MobiDB-lite"/>
    </source>
</evidence>
<feature type="region of interest" description="Disordered" evidence="1">
    <location>
        <begin position="260"/>
        <end position="280"/>
    </location>
</feature>
<feature type="compositionally biased region" description="Basic residues" evidence="1">
    <location>
        <begin position="260"/>
        <end position="269"/>
    </location>
</feature>
<dbReference type="InterPro" id="IPR036595">
    <property type="entry name" value="A-macroglobulin_rcpt-bd_sf"/>
</dbReference>
<dbReference type="SUPFAM" id="SSF49410">
    <property type="entry name" value="Alpha-macroglobulin receptor domain"/>
    <property type="match status" value="1"/>
</dbReference>
<reference evidence="3" key="1">
    <citation type="submission" date="2023-03" db="EMBL/GenBank/DDBJ databases">
        <title>Electrophorus voltai genome.</title>
        <authorList>
            <person name="Bian C."/>
        </authorList>
    </citation>
    <scope>NUCLEOTIDE SEQUENCE</scope>
    <source>
        <strain evidence="3">CB-2022</strain>
        <tissue evidence="3">Muscle</tissue>
    </source>
</reference>
<dbReference type="GO" id="GO:0005576">
    <property type="term" value="C:extracellular region"/>
    <property type="evidence" value="ECO:0007669"/>
    <property type="project" value="InterPro"/>
</dbReference>